<protein>
    <recommendedName>
        <fullName evidence="3">Fungal-type protein kinase domain-containing protein</fullName>
    </recommendedName>
</protein>
<comment type="caution">
    <text evidence="1">The sequence shown here is derived from an EMBL/GenBank/DDBJ whole genome shotgun (WGS) entry which is preliminary data.</text>
</comment>
<proteinExistence type="predicted"/>
<gene>
    <name evidence="1" type="ORF">D9757_010863</name>
</gene>
<dbReference type="AlphaFoldDB" id="A0A8H5H7I2"/>
<dbReference type="Proteomes" id="UP000518752">
    <property type="component" value="Unassembled WGS sequence"/>
</dbReference>
<accession>A0A8H5H7I2</accession>
<dbReference type="OrthoDB" id="5569250at2759"/>
<reference evidence="1 2" key="1">
    <citation type="journal article" date="2020" name="ISME J.">
        <title>Uncovering the hidden diversity of litter-decomposition mechanisms in mushroom-forming fungi.</title>
        <authorList>
            <person name="Floudas D."/>
            <person name="Bentzer J."/>
            <person name="Ahren D."/>
            <person name="Johansson T."/>
            <person name="Persson P."/>
            <person name="Tunlid A."/>
        </authorList>
    </citation>
    <scope>NUCLEOTIDE SEQUENCE [LARGE SCALE GENOMIC DNA]</scope>
    <source>
        <strain evidence="1 2">CBS 406.79</strain>
    </source>
</reference>
<name>A0A8H5H7I2_9AGAR</name>
<sequence length="441" mass="51750">MQHYRVYLESSLGRGISTAFVSSYSPILARAGKLCDSEDREKACRTSNYIILRFLQVRWQNDGQLGLYYLAVHASGQLLTKKATATAALDHHVTTKFKRTFSIKCLQLSVVCQNLKRDFEIIRVHFPNDDTKLLRLKRAEQFYLVKLCSGCLPKEHRHNSEHDVILRAQHIARNGHEWALNYIPKISAHFTVPFGKNTSSQRRREEIINKSRRPYKVHAIGVTIFRGHYQYLESLTKPEMLAQVFYDILQVHRWLYTYARIRYHNLDSANIALRCDGDKNTHMVSWVTRTWRLLYRSRIIDQPSSEWRTGSRPFVAYDLLEGTWSKALITPGKMLDHDKLNFKSWISRSIDKEELAREKGNFLALDSDTYPFPIQPFFERFRPWLDAIRECFRFGYAKRSWAANEEEQQTLFGHVTYEKMDNIMGSFNGKLLEKRWPANGQ</sequence>
<evidence type="ECO:0000313" key="2">
    <source>
        <dbReference type="Proteomes" id="UP000518752"/>
    </source>
</evidence>
<evidence type="ECO:0000313" key="1">
    <source>
        <dbReference type="EMBL" id="KAF5378376.1"/>
    </source>
</evidence>
<keyword evidence="2" id="KW-1185">Reference proteome</keyword>
<organism evidence="1 2">
    <name type="scientific">Collybiopsis confluens</name>
    <dbReference type="NCBI Taxonomy" id="2823264"/>
    <lineage>
        <taxon>Eukaryota</taxon>
        <taxon>Fungi</taxon>
        <taxon>Dikarya</taxon>
        <taxon>Basidiomycota</taxon>
        <taxon>Agaricomycotina</taxon>
        <taxon>Agaricomycetes</taxon>
        <taxon>Agaricomycetidae</taxon>
        <taxon>Agaricales</taxon>
        <taxon>Marasmiineae</taxon>
        <taxon>Omphalotaceae</taxon>
        <taxon>Collybiopsis</taxon>
    </lineage>
</organism>
<dbReference type="EMBL" id="JAACJN010000077">
    <property type="protein sequence ID" value="KAF5378376.1"/>
    <property type="molecule type" value="Genomic_DNA"/>
</dbReference>
<evidence type="ECO:0008006" key="3">
    <source>
        <dbReference type="Google" id="ProtNLM"/>
    </source>
</evidence>